<protein>
    <recommendedName>
        <fullName evidence="3">Abortive phage infection protein</fullName>
    </recommendedName>
</protein>
<evidence type="ECO:0008006" key="3">
    <source>
        <dbReference type="Google" id="ProtNLM"/>
    </source>
</evidence>
<keyword evidence="2" id="KW-1185">Reference proteome</keyword>
<accession>A0A4R2BKD9</accession>
<name>A0A4R2BKD9_9BACI</name>
<proteinExistence type="predicted"/>
<dbReference type="Proteomes" id="UP000295689">
    <property type="component" value="Unassembled WGS sequence"/>
</dbReference>
<dbReference type="RefSeq" id="WP_121609439.1">
    <property type="nucleotide sequence ID" value="NZ_CP033044.1"/>
</dbReference>
<sequence length="64" mass="7610">MEKAEINYVLDQLKNGDITEYHVPKQEFLAFRQVLVAREDFKHFRGIAERGGDVIYQYLEHPRS</sequence>
<reference evidence="1 2" key="1">
    <citation type="journal article" date="2015" name="Stand. Genomic Sci.">
        <title>Genomic Encyclopedia of Bacterial and Archaeal Type Strains, Phase III: the genomes of soil and plant-associated and newly described type strains.</title>
        <authorList>
            <person name="Whitman W.B."/>
            <person name="Woyke T."/>
            <person name="Klenk H.P."/>
            <person name="Zhou Y."/>
            <person name="Lilburn T.G."/>
            <person name="Beck B.J."/>
            <person name="De Vos P."/>
            <person name="Vandamme P."/>
            <person name="Eisen J.A."/>
            <person name="Garrity G."/>
            <person name="Hugenholtz P."/>
            <person name="Kyrpides N.C."/>
        </authorList>
    </citation>
    <scope>NUCLEOTIDE SEQUENCE [LARGE SCALE GENOMIC DNA]</scope>
    <source>
        <strain evidence="1 2">CV53</strain>
    </source>
</reference>
<evidence type="ECO:0000313" key="1">
    <source>
        <dbReference type="EMBL" id="TCN27708.1"/>
    </source>
</evidence>
<evidence type="ECO:0000313" key="2">
    <source>
        <dbReference type="Proteomes" id="UP000295689"/>
    </source>
</evidence>
<dbReference type="EMBL" id="SLVV01000001">
    <property type="protein sequence ID" value="TCN27708.1"/>
    <property type="molecule type" value="Genomic_DNA"/>
</dbReference>
<gene>
    <name evidence="1" type="ORF">EV146_10135</name>
</gene>
<dbReference type="AlphaFoldDB" id="A0A4R2BKD9"/>
<dbReference type="OrthoDB" id="2455488at2"/>
<organism evidence="1 2">
    <name type="scientific">Mesobacillus foraminis</name>
    <dbReference type="NCBI Taxonomy" id="279826"/>
    <lineage>
        <taxon>Bacteria</taxon>
        <taxon>Bacillati</taxon>
        <taxon>Bacillota</taxon>
        <taxon>Bacilli</taxon>
        <taxon>Bacillales</taxon>
        <taxon>Bacillaceae</taxon>
        <taxon>Mesobacillus</taxon>
    </lineage>
</organism>
<comment type="caution">
    <text evidence="1">The sequence shown here is derived from an EMBL/GenBank/DDBJ whole genome shotgun (WGS) entry which is preliminary data.</text>
</comment>